<evidence type="ECO:0000313" key="2">
    <source>
        <dbReference type="EMBL" id="PPQ74592.1"/>
    </source>
</evidence>
<dbReference type="AlphaFoldDB" id="A0A409W7U9"/>
<feature type="compositionally biased region" description="Low complexity" evidence="1">
    <location>
        <begin position="276"/>
        <end position="289"/>
    </location>
</feature>
<feature type="compositionally biased region" description="Basic residues" evidence="1">
    <location>
        <begin position="330"/>
        <end position="343"/>
    </location>
</feature>
<feature type="compositionally biased region" description="Polar residues" evidence="1">
    <location>
        <begin position="134"/>
        <end position="149"/>
    </location>
</feature>
<sequence>MTSLCFTLAYMVGKGAQTLYMDVKQKREEKKRRKAIERGEDADELGIGGDVGFDRTNAAHLSDTEIDQRNLGLSSEGRACISARSERPSETCTLSGPCIPYTHGYNLYPNAHPHFGGDVGDCFASLDGAVHHLNITSTSPNHSPSNGPTSREALPPGYEPFIAHQHKQSTSQAAAPTLDVRGLADPPPRYERDSAHSSDRHPDPHLPPYQRRSPTVRYSPTTGVDGLGTNTRTGGTHSNSCSAPSSPTGPATSPSPPPQSRSRASSITNSLRKTVSLPSLASISSIIKPKPQPPLPHGRPEAQPRSQSQSQSKSSRKSFLRVKTGTRENKKAKRNKLKKRSRRGQAADLNLDQENAGRMTGSLDGDSAAERAGTSTSSGERDDRPRMGRGPAVRPPSYPMAMYYSYIGL</sequence>
<comment type="caution">
    <text evidence="2">The sequence shown here is derived from an EMBL/GenBank/DDBJ whole genome shotgun (WGS) entry which is preliminary data.</text>
</comment>
<feature type="compositionally biased region" description="Polar residues" evidence="1">
    <location>
        <begin position="212"/>
        <end position="239"/>
    </location>
</feature>
<dbReference type="Proteomes" id="UP000284842">
    <property type="component" value="Unassembled WGS sequence"/>
</dbReference>
<name>A0A409W7U9_9AGAR</name>
<dbReference type="InParanoid" id="A0A409W7U9"/>
<feature type="compositionally biased region" description="Low complexity" evidence="1">
    <location>
        <begin position="240"/>
        <end position="252"/>
    </location>
</feature>
<feature type="compositionally biased region" description="Basic and acidic residues" evidence="1">
    <location>
        <begin position="188"/>
        <end position="204"/>
    </location>
</feature>
<protein>
    <submittedName>
        <fullName evidence="2">Uncharacterized protein</fullName>
    </submittedName>
</protein>
<gene>
    <name evidence="2" type="ORF">CVT24_004189</name>
</gene>
<keyword evidence="3" id="KW-1185">Reference proteome</keyword>
<accession>A0A409W7U9</accession>
<dbReference type="EMBL" id="NHTK01005742">
    <property type="protein sequence ID" value="PPQ74592.1"/>
    <property type="molecule type" value="Genomic_DNA"/>
</dbReference>
<reference evidence="2 3" key="1">
    <citation type="journal article" date="2018" name="Evol. Lett.">
        <title>Horizontal gene cluster transfer increased hallucinogenic mushroom diversity.</title>
        <authorList>
            <person name="Reynolds H.T."/>
            <person name="Vijayakumar V."/>
            <person name="Gluck-Thaler E."/>
            <person name="Korotkin H.B."/>
            <person name="Matheny P.B."/>
            <person name="Slot J.C."/>
        </authorList>
    </citation>
    <scope>NUCLEOTIDE SEQUENCE [LARGE SCALE GENOMIC DNA]</scope>
    <source>
        <strain evidence="2 3">2629</strain>
    </source>
</reference>
<proteinExistence type="predicted"/>
<dbReference type="OrthoDB" id="10673088at2759"/>
<evidence type="ECO:0000313" key="3">
    <source>
        <dbReference type="Proteomes" id="UP000284842"/>
    </source>
</evidence>
<evidence type="ECO:0000256" key="1">
    <source>
        <dbReference type="SAM" id="MobiDB-lite"/>
    </source>
</evidence>
<feature type="region of interest" description="Disordered" evidence="1">
    <location>
        <begin position="134"/>
        <end position="399"/>
    </location>
</feature>
<organism evidence="2 3">
    <name type="scientific">Panaeolus cyanescens</name>
    <dbReference type="NCBI Taxonomy" id="181874"/>
    <lineage>
        <taxon>Eukaryota</taxon>
        <taxon>Fungi</taxon>
        <taxon>Dikarya</taxon>
        <taxon>Basidiomycota</taxon>
        <taxon>Agaricomycotina</taxon>
        <taxon>Agaricomycetes</taxon>
        <taxon>Agaricomycetidae</taxon>
        <taxon>Agaricales</taxon>
        <taxon>Agaricineae</taxon>
        <taxon>Galeropsidaceae</taxon>
        <taxon>Panaeolus</taxon>
    </lineage>
</organism>